<sequence length="566" mass="64498">MEEIKNENTKAANQTWRRKPRQFAPKSRLGCKTCKIRRIKCDLSRPSCLKCQYTGRTYDGYSEVALTLKTEIEPNHRHNEKANAAENWDVYHPCTTISAYQPKSWHTKYTDLGLPDLRPLMILPVTAPSQTEAMFFFEYISIKHLDEYHPCESWRKTLMLFSQTVPSVRYAAIALALAHRNYLGRDSVDCGQHQPRSSKDWLPDQAALLNYNRAIQLLLNQQTGDSSETAAITLLVCYLFTCFDHLAGNYVQAMKHLRGGVELSRDIIHKAIPDNDNTCGDAKLSGVRVLTSQVTRQIRRLDLQAVTFLVDWTPADIQETLMPQLPSSDIAFRSLDQAADHLQVLVAQVMRLRNTDQQTPPPPPCSSLMGIVLGQLETWSSLFENMLLLQGSSNEGDFETYRLISLLRLHHTIAWTLLSAYGPGREMEYDRFLPQFQQCVALAGDVAAAHERYSGSLQPTFTPEIGIVPVLYIMVSKCRHPMLRRQVLRILRRQLIREAVWDSISSARVAERVMEIEEAGTHGTDCSVWQRVKTMSWIHVVSAARLDIRYTFCGRDGWHSESLMIC</sequence>
<dbReference type="InterPro" id="IPR052360">
    <property type="entry name" value="Transcr_Regulatory_Proteins"/>
</dbReference>
<dbReference type="GO" id="GO:0008270">
    <property type="term" value="F:zinc ion binding"/>
    <property type="evidence" value="ECO:0007669"/>
    <property type="project" value="InterPro"/>
</dbReference>
<keyword evidence="2" id="KW-0862">Zinc</keyword>
<name>A0AAE0ISC4_9PEZI</name>
<evidence type="ECO:0000256" key="4">
    <source>
        <dbReference type="ARBA" id="ARBA00023125"/>
    </source>
</evidence>
<keyword evidence="3" id="KW-0805">Transcription regulation</keyword>
<evidence type="ECO:0000256" key="1">
    <source>
        <dbReference type="ARBA" id="ARBA00022723"/>
    </source>
</evidence>
<protein>
    <recommendedName>
        <fullName evidence="7">Zn(2)-C6 fungal-type domain-containing protein</fullName>
    </recommendedName>
</protein>
<organism evidence="8 9">
    <name type="scientific">Apodospora peruviana</name>
    <dbReference type="NCBI Taxonomy" id="516989"/>
    <lineage>
        <taxon>Eukaryota</taxon>
        <taxon>Fungi</taxon>
        <taxon>Dikarya</taxon>
        <taxon>Ascomycota</taxon>
        <taxon>Pezizomycotina</taxon>
        <taxon>Sordariomycetes</taxon>
        <taxon>Sordariomycetidae</taxon>
        <taxon>Sordariales</taxon>
        <taxon>Lasiosphaeriaceae</taxon>
        <taxon>Apodospora</taxon>
    </lineage>
</organism>
<dbReference type="EMBL" id="JAUEDM010000001">
    <property type="protein sequence ID" value="KAK3330399.1"/>
    <property type="molecule type" value="Genomic_DNA"/>
</dbReference>
<keyword evidence="5" id="KW-0804">Transcription</keyword>
<reference evidence="8" key="2">
    <citation type="submission" date="2023-06" db="EMBL/GenBank/DDBJ databases">
        <authorList>
            <consortium name="Lawrence Berkeley National Laboratory"/>
            <person name="Haridas S."/>
            <person name="Hensen N."/>
            <person name="Bonometti L."/>
            <person name="Westerberg I."/>
            <person name="Brannstrom I.O."/>
            <person name="Guillou S."/>
            <person name="Cros-Aarteil S."/>
            <person name="Calhoun S."/>
            <person name="Kuo A."/>
            <person name="Mondo S."/>
            <person name="Pangilinan J."/>
            <person name="Riley R."/>
            <person name="Labutti K."/>
            <person name="Andreopoulos B."/>
            <person name="Lipzen A."/>
            <person name="Chen C."/>
            <person name="Yanf M."/>
            <person name="Daum C."/>
            <person name="Ng V."/>
            <person name="Clum A."/>
            <person name="Steindorff A."/>
            <person name="Ohm R."/>
            <person name="Martin F."/>
            <person name="Silar P."/>
            <person name="Natvig D."/>
            <person name="Lalanne C."/>
            <person name="Gautier V."/>
            <person name="Ament-Velasquez S.L."/>
            <person name="Kruys A."/>
            <person name="Hutchinson M.I."/>
            <person name="Powell A.J."/>
            <person name="Barry K."/>
            <person name="Miller A.N."/>
            <person name="Grigoriev I.V."/>
            <person name="Debuchy R."/>
            <person name="Gladieux P."/>
            <person name="Thoren M.H."/>
            <person name="Johannesson H."/>
        </authorList>
    </citation>
    <scope>NUCLEOTIDE SEQUENCE</scope>
    <source>
        <strain evidence="8">CBS 118394</strain>
    </source>
</reference>
<evidence type="ECO:0000259" key="7">
    <source>
        <dbReference type="PROSITE" id="PS50048"/>
    </source>
</evidence>
<comment type="caution">
    <text evidence="8">The sequence shown here is derived from an EMBL/GenBank/DDBJ whole genome shotgun (WGS) entry which is preliminary data.</text>
</comment>
<evidence type="ECO:0000256" key="3">
    <source>
        <dbReference type="ARBA" id="ARBA00023015"/>
    </source>
</evidence>
<accession>A0AAE0ISC4</accession>
<dbReference type="PANTHER" id="PTHR36206:SF12">
    <property type="entry name" value="ASPERCRYPTIN BIOSYNTHESIS CLUSTER-SPECIFIC TRANSCRIPTION REGULATOR ATNN-RELATED"/>
    <property type="match status" value="1"/>
</dbReference>
<gene>
    <name evidence="8" type="ORF">B0H66DRAFT_572476</name>
</gene>
<keyword evidence="6" id="KW-0539">Nucleus</keyword>
<evidence type="ECO:0000313" key="9">
    <source>
        <dbReference type="Proteomes" id="UP001283341"/>
    </source>
</evidence>
<dbReference type="SUPFAM" id="SSF57701">
    <property type="entry name" value="Zn2/Cys6 DNA-binding domain"/>
    <property type="match status" value="1"/>
</dbReference>
<keyword evidence="9" id="KW-1185">Reference proteome</keyword>
<evidence type="ECO:0000313" key="8">
    <source>
        <dbReference type="EMBL" id="KAK3330399.1"/>
    </source>
</evidence>
<dbReference type="Proteomes" id="UP001283341">
    <property type="component" value="Unassembled WGS sequence"/>
</dbReference>
<dbReference type="Gene3D" id="4.10.240.10">
    <property type="entry name" value="Zn(2)-C6 fungal-type DNA-binding domain"/>
    <property type="match status" value="1"/>
</dbReference>
<proteinExistence type="predicted"/>
<reference evidence="8" key="1">
    <citation type="journal article" date="2023" name="Mol. Phylogenet. Evol.">
        <title>Genome-scale phylogeny and comparative genomics of the fungal order Sordariales.</title>
        <authorList>
            <person name="Hensen N."/>
            <person name="Bonometti L."/>
            <person name="Westerberg I."/>
            <person name="Brannstrom I.O."/>
            <person name="Guillou S."/>
            <person name="Cros-Aarteil S."/>
            <person name="Calhoun S."/>
            <person name="Haridas S."/>
            <person name="Kuo A."/>
            <person name="Mondo S."/>
            <person name="Pangilinan J."/>
            <person name="Riley R."/>
            <person name="LaButti K."/>
            <person name="Andreopoulos B."/>
            <person name="Lipzen A."/>
            <person name="Chen C."/>
            <person name="Yan M."/>
            <person name="Daum C."/>
            <person name="Ng V."/>
            <person name="Clum A."/>
            <person name="Steindorff A."/>
            <person name="Ohm R.A."/>
            <person name="Martin F."/>
            <person name="Silar P."/>
            <person name="Natvig D.O."/>
            <person name="Lalanne C."/>
            <person name="Gautier V."/>
            <person name="Ament-Velasquez S.L."/>
            <person name="Kruys A."/>
            <person name="Hutchinson M.I."/>
            <person name="Powell A.J."/>
            <person name="Barry K."/>
            <person name="Miller A.N."/>
            <person name="Grigoriev I.V."/>
            <person name="Debuchy R."/>
            <person name="Gladieux P."/>
            <person name="Hiltunen Thoren M."/>
            <person name="Johannesson H."/>
        </authorList>
    </citation>
    <scope>NUCLEOTIDE SEQUENCE</scope>
    <source>
        <strain evidence="8">CBS 118394</strain>
    </source>
</reference>
<dbReference type="InterPro" id="IPR001138">
    <property type="entry name" value="Zn2Cys6_DnaBD"/>
</dbReference>
<dbReference type="CDD" id="cd00067">
    <property type="entry name" value="GAL4"/>
    <property type="match status" value="1"/>
</dbReference>
<evidence type="ECO:0000256" key="2">
    <source>
        <dbReference type="ARBA" id="ARBA00022833"/>
    </source>
</evidence>
<evidence type="ECO:0000256" key="6">
    <source>
        <dbReference type="ARBA" id="ARBA00023242"/>
    </source>
</evidence>
<dbReference type="GO" id="GO:0000981">
    <property type="term" value="F:DNA-binding transcription factor activity, RNA polymerase II-specific"/>
    <property type="evidence" value="ECO:0007669"/>
    <property type="project" value="InterPro"/>
</dbReference>
<feature type="domain" description="Zn(2)-C6 fungal-type" evidence="7">
    <location>
        <begin position="30"/>
        <end position="51"/>
    </location>
</feature>
<evidence type="ECO:0000256" key="5">
    <source>
        <dbReference type="ARBA" id="ARBA00023163"/>
    </source>
</evidence>
<dbReference type="PANTHER" id="PTHR36206">
    <property type="entry name" value="ASPERCRYPTIN BIOSYNTHESIS CLUSTER-SPECIFIC TRANSCRIPTION REGULATOR ATNN-RELATED"/>
    <property type="match status" value="1"/>
</dbReference>
<keyword evidence="4" id="KW-0238">DNA-binding</keyword>
<dbReference type="PROSITE" id="PS50048">
    <property type="entry name" value="ZN2_CY6_FUNGAL_2"/>
    <property type="match status" value="1"/>
</dbReference>
<dbReference type="InterPro" id="IPR036864">
    <property type="entry name" value="Zn2-C6_fun-type_DNA-bd_sf"/>
</dbReference>
<keyword evidence="1" id="KW-0479">Metal-binding</keyword>
<dbReference type="GO" id="GO:0003677">
    <property type="term" value="F:DNA binding"/>
    <property type="evidence" value="ECO:0007669"/>
    <property type="project" value="UniProtKB-KW"/>
</dbReference>
<dbReference type="Pfam" id="PF00172">
    <property type="entry name" value="Zn_clus"/>
    <property type="match status" value="1"/>
</dbReference>
<dbReference type="AlphaFoldDB" id="A0AAE0ISC4"/>